<dbReference type="Proteomes" id="UP000554482">
    <property type="component" value="Unassembled WGS sequence"/>
</dbReference>
<proteinExistence type="predicted"/>
<organism evidence="1 2">
    <name type="scientific">Thalictrum thalictroides</name>
    <name type="common">Rue-anemone</name>
    <name type="synonym">Anemone thalictroides</name>
    <dbReference type="NCBI Taxonomy" id="46969"/>
    <lineage>
        <taxon>Eukaryota</taxon>
        <taxon>Viridiplantae</taxon>
        <taxon>Streptophyta</taxon>
        <taxon>Embryophyta</taxon>
        <taxon>Tracheophyta</taxon>
        <taxon>Spermatophyta</taxon>
        <taxon>Magnoliopsida</taxon>
        <taxon>Ranunculales</taxon>
        <taxon>Ranunculaceae</taxon>
        <taxon>Thalictroideae</taxon>
        <taxon>Thalictrum</taxon>
    </lineage>
</organism>
<dbReference type="GO" id="GO:0035336">
    <property type="term" value="P:long-chain fatty-acyl-CoA metabolic process"/>
    <property type="evidence" value="ECO:0007669"/>
    <property type="project" value="TreeGrafter"/>
</dbReference>
<dbReference type="GO" id="GO:0080019">
    <property type="term" value="F:alcohol-forming very long-chain fatty acyl-CoA reductase activity"/>
    <property type="evidence" value="ECO:0007669"/>
    <property type="project" value="InterPro"/>
</dbReference>
<name>A0A7J6WC48_THATH</name>
<dbReference type="PANTHER" id="PTHR11011:SF99">
    <property type="entry name" value="FATTY ACYL-COA REDUCTASE 3"/>
    <property type="match status" value="1"/>
</dbReference>
<protein>
    <recommendedName>
        <fullName evidence="3">Fatty acyl-CoA reductase</fullName>
    </recommendedName>
</protein>
<comment type="caution">
    <text evidence="1">The sequence shown here is derived from an EMBL/GenBank/DDBJ whole genome shotgun (WGS) entry which is preliminary data.</text>
</comment>
<accession>A0A7J6WC48</accession>
<gene>
    <name evidence="1" type="ORF">FRX31_015904</name>
</gene>
<evidence type="ECO:0008006" key="3">
    <source>
        <dbReference type="Google" id="ProtNLM"/>
    </source>
</evidence>
<dbReference type="GO" id="GO:0010345">
    <property type="term" value="P:suberin biosynthetic process"/>
    <property type="evidence" value="ECO:0007669"/>
    <property type="project" value="TreeGrafter"/>
</dbReference>
<dbReference type="AlphaFoldDB" id="A0A7J6WC48"/>
<evidence type="ECO:0000313" key="2">
    <source>
        <dbReference type="Proteomes" id="UP000554482"/>
    </source>
</evidence>
<keyword evidence="2" id="KW-1185">Reference proteome</keyword>
<dbReference type="InterPro" id="IPR026055">
    <property type="entry name" value="FAR"/>
</dbReference>
<dbReference type="EMBL" id="JABWDY010018611">
    <property type="protein sequence ID" value="KAF5194507.1"/>
    <property type="molecule type" value="Genomic_DNA"/>
</dbReference>
<evidence type="ECO:0000313" key="1">
    <source>
        <dbReference type="EMBL" id="KAF5194507.1"/>
    </source>
</evidence>
<dbReference type="OrthoDB" id="429813at2759"/>
<dbReference type="PANTHER" id="PTHR11011">
    <property type="entry name" value="MALE STERILITY PROTEIN 2-RELATED"/>
    <property type="match status" value="1"/>
</dbReference>
<reference evidence="1 2" key="1">
    <citation type="submission" date="2020-06" db="EMBL/GenBank/DDBJ databases">
        <title>Transcriptomic and genomic resources for Thalictrum thalictroides and T. hernandezii: Facilitating candidate gene discovery in an emerging model plant lineage.</title>
        <authorList>
            <person name="Arias T."/>
            <person name="Riano-Pachon D.M."/>
            <person name="Di Stilio V.S."/>
        </authorList>
    </citation>
    <scope>NUCLEOTIDE SEQUENCE [LARGE SCALE GENOMIC DNA]</scope>
    <source>
        <strain evidence="2">cv. WT478/WT964</strain>
        <tissue evidence="1">Leaves</tissue>
    </source>
</reference>
<sequence length="89" mass="10057">MDKSEYFCMCKQQECCQPAILIKFVSFVDHSRHIDSYVVSYCTRKLTCFLGNPTSVLDVIPGDMVLNAMIVAMVTHANLLSTSIMLDHH</sequence>